<feature type="transmembrane region" description="Helical" evidence="2">
    <location>
        <begin position="12"/>
        <end position="31"/>
    </location>
</feature>
<sequence length="122" mass="14142">MTSPMQRSLLGLTVLIIVSLMIVSLTAFLLGRRLTVETRRRDGLLLDMIANISGNLDRLDTGLNDIAVQTEVARNRLRQLVALHRENLFVCAVLAEKQRLRRTSGEKRMRRRKRRRRFAMSR</sequence>
<reference evidence="3 4" key="1">
    <citation type="journal article" date="2014" name="Curr. Biol.">
        <title>The genome of the clonal raider ant Cerapachys biroi.</title>
        <authorList>
            <person name="Oxley P.R."/>
            <person name="Ji L."/>
            <person name="Fetter-Pruneda I."/>
            <person name="McKenzie S.K."/>
            <person name="Li C."/>
            <person name="Hu H."/>
            <person name="Zhang G."/>
            <person name="Kronauer D.J."/>
        </authorList>
    </citation>
    <scope>NUCLEOTIDE SEQUENCE [LARGE SCALE GENOMIC DNA]</scope>
</reference>
<keyword evidence="2" id="KW-0472">Membrane</keyword>
<protein>
    <submittedName>
        <fullName evidence="3">Uncharacterized protein</fullName>
    </submittedName>
</protein>
<evidence type="ECO:0000313" key="3">
    <source>
        <dbReference type="EMBL" id="EZA62472.1"/>
    </source>
</evidence>
<dbReference type="EMBL" id="KK107020">
    <property type="protein sequence ID" value="EZA62472.1"/>
    <property type="molecule type" value="Genomic_DNA"/>
</dbReference>
<dbReference type="OMA" id="YVFRYIY"/>
<keyword evidence="2" id="KW-0812">Transmembrane</keyword>
<organism evidence="3 4">
    <name type="scientific">Ooceraea biroi</name>
    <name type="common">Clonal raider ant</name>
    <name type="synonym">Cerapachys biroi</name>
    <dbReference type="NCBI Taxonomy" id="2015173"/>
    <lineage>
        <taxon>Eukaryota</taxon>
        <taxon>Metazoa</taxon>
        <taxon>Ecdysozoa</taxon>
        <taxon>Arthropoda</taxon>
        <taxon>Hexapoda</taxon>
        <taxon>Insecta</taxon>
        <taxon>Pterygota</taxon>
        <taxon>Neoptera</taxon>
        <taxon>Endopterygota</taxon>
        <taxon>Hymenoptera</taxon>
        <taxon>Apocrita</taxon>
        <taxon>Aculeata</taxon>
        <taxon>Formicoidea</taxon>
        <taxon>Formicidae</taxon>
        <taxon>Dorylinae</taxon>
        <taxon>Ooceraea</taxon>
    </lineage>
</organism>
<feature type="compositionally biased region" description="Basic residues" evidence="1">
    <location>
        <begin position="108"/>
        <end position="122"/>
    </location>
</feature>
<name>A0A026X2F9_OOCBI</name>
<dbReference type="OrthoDB" id="6132759at2759"/>
<evidence type="ECO:0000256" key="2">
    <source>
        <dbReference type="SAM" id="Phobius"/>
    </source>
</evidence>
<gene>
    <name evidence="3" type="ORF">X777_10102</name>
</gene>
<dbReference type="AlphaFoldDB" id="A0A026X2F9"/>
<evidence type="ECO:0000256" key="1">
    <source>
        <dbReference type="SAM" id="MobiDB-lite"/>
    </source>
</evidence>
<keyword evidence="4" id="KW-1185">Reference proteome</keyword>
<proteinExistence type="predicted"/>
<dbReference type="Proteomes" id="UP000053097">
    <property type="component" value="Unassembled WGS sequence"/>
</dbReference>
<feature type="region of interest" description="Disordered" evidence="1">
    <location>
        <begin position="101"/>
        <end position="122"/>
    </location>
</feature>
<evidence type="ECO:0000313" key="4">
    <source>
        <dbReference type="Proteomes" id="UP000053097"/>
    </source>
</evidence>
<accession>A0A026X2F9</accession>
<keyword evidence="2" id="KW-1133">Transmembrane helix</keyword>